<name>A0ACB8QS08_9AGAM</name>
<reference evidence="1" key="1">
    <citation type="submission" date="2021-02" db="EMBL/GenBank/DDBJ databases">
        <authorList>
            <consortium name="DOE Joint Genome Institute"/>
            <person name="Ahrendt S."/>
            <person name="Looney B.P."/>
            <person name="Miyauchi S."/>
            <person name="Morin E."/>
            <person name="Drula E."/>
            <person name="Courty P.E."/>
            <person name="Chicoki N."/>
            <person name="Fauchery L."/>
            <person name="Kohler A."/>
            <person name="Kuo A."/>
            <person name="Labutti K."/>
            <person name="Pangilinan J."/>
            <person name="Lipzen A."/>
            <person name="Riley R."/>
            <person name="Andreopoulos W."/>
            <person name="He G."/>
            <person name="Johnson J."/>
            <person name="Barry K.W."/>
            <person name="Grigoriev I.V."/>
            <person name="Nagy L."/>
            <person name="Hibbett D."/>
            <person name="Henrissat B."/>
            <person name="Matheny P.B."/>
            <person name="Labbe J."/>
            <person name="Martin F."/>
        </authorList>
    </citation>
    <scope>NUCLEOTIDE SEQUENCE</scope>
    <source>
        <strain evidence="1">EC-137</strain>
    </source>
</reference>
<sequence>AATRFMPPFVFRVGFGAIFAGGGYVLASGDANNGSGIMTAWSLSYLVVEQFARGLKKEERLPRSKLSWALNSAAFASAALYGTHHFLVEDFED</sequence>
<gene>
    <name evidence="1" type="ORF">K488DRAFT_45644</name>
</gene>
<feature type="non-terminal residue" evidence="1">
    <location>
        <position position="1"/>
    </location>
</feature>
<dbReference type="EMBL" id="MU273502">
    <property type="protein sequence ID" value="KAI0034357.1"/>
    <property type="molecule type" value="Genomic_DNA"/>
</dbReference>
<comment type="caution">
    <text evidence="1">The sequence shown here is derived from an EMBL/GenBank/DDBJ whole genome shotgun (WGS) entry which is preliminary data.</text>
</comment>
<reference evidence="1" key="2">
    <citation type="journal article" date="2022" name="New Phytol.">
        <title>Evolutionary transition to the ectomycorrhizal habit in the genomes of a hyperdiverse lineage of mushroom-forming fungi.</title>
        <authorList>
            <person name="Looney B."/>
            <person name="Miyauchi S."/>
            <person name="Morin E."/>
            <person name="Drula E."/>
            <person name="Courty P.E."/>
            <person name="Kohler A."/>
            <person name="Kuo A."/>
            <person name="LaButti K."/>
            <person name="Pangilinan J."/>
            <person name="Lipzen A."/>
            <person name="Riley R."/>
            <person name="Andreopoulos W."/>
            <person name="He G."/>
            <person name="Johnson J."/>
            <person name="Nolan M."/>
            <person name="Tritt A."/>
            <person name="Barry K.W."/>
            <person name="Grigoriev I.V."/>
            <person name="Nagy L.G."/>
            <person name="Hibbett D."/>
            <person name="Henrissat B."/>
            <person name="Matheny P.B."/>
            <person name="Labbe J."/>
            <person name="Martin F.M."/>
        </authorList>
    </citation>
    <scope>NUCLEOTIDE SEQUENCE</scope>
    <source>
        <strain evidence="1">EC-137</strain>
    </source>
</reference>
<accession>A0ACB8QS08</accession>
<evidence type="ECO:0000313" key="1">
    <source>
        <dbReference type="EMBL" id="KAI0034357.1"/>
    </source>
</evidence>
<proteinExistence type="predicted"/>
<organism evidence="1 2">
    <name type="scientific">Vararia minispora EC-137</name>
    <dbReference type="NCBI Taxonomy" id="1314806"/>
    <lineage>
        <taxon>Eukaryota</taxon>
        <taxon>Fungi</taxon>
        <taxon>Dikarya</taxon>
        <taxon>Basidiomycota</taxon>
        <taxon>Agaricomycotina</taxon>
        <taxon>Agaricomycetes</taxon>
        <taxon>Russulales</taxon>
        <taxon>Lachnocladiaceae</taxon>
        <taxon>Vararia</taxon>
    </lineage>
</organism>
<keyword evidence="2" id="KW-1185">Reference proteome</keyword>
<protein>
    <submittedName>
        <fullName evidence="1">Uncharacterized protein</fullName>
    </submittedName>
</protein>
<evidence type="ECO:0000313" key="2">
    <source>
        <dbReference type="Proteomes" id="UP000814128"/>
    </source>
</evidence>
<dbReference type="Proteomes" id="UP000814128">
    <property type="component" value="Unassembled WGS sequence"/>
</dbReference>